<dbReference type="Proteomes" id="UP000241818">
    <property type="component" value="Unassembled WGS sequence"/>
</dbReference>
<proteinExistence type="predicted"/>
<protein>
    <submittedName>
        <fullName evidence="2">Uncharacterized protein</fullName>
    </submittedName>
</protein>
<name>A0A2T3BE70_AMORE</name>
<dbReference type="OrthoDB" id="3438854at2759"/>
<keyword evidence="3" id="KW-1185">Reference proteome</keyword>
<evidence type="ECO:0000313" key="2">
    <source>
        <dbReference type="EMBL" id="PSS27699.1"/>
    </source>
</evidence>
<feature type="region of interest" description="Disordered" evidence="1">
    <location>
        <begin position="1"/>
        <end position="63"/>
    </location>
</feature>
<dbReference type="AlphaFoldDB" id="A0A2T3BE70"/>
<reference evidence="2 3" key="1">
    <citation type="journal article" date="2018" name="New Phytol.">
        <title>Comparative genomics and transcriptomics depict ericoid mycorrhizal fungi as versatile saprotrophs and plant mutualists.</title>
        <authorList>
            <person name="Martino E."/>
            <person name="Morin E."/>
            <person name="Grelet G.A."/>
            <person name="Kuo A."/>
            <person name="Kohler A."/>
            <person name="Daghino S."/>
            <person name="Barry K.W."/>
            <person name="Cichocki N."/>
            <person name="Clum A."/>
            <person name="Dockter R.B."/>
            <person name="Hainaut M."/>
            <person name="Kuo R.C."/>
            <person name="LaButti K."/>
            <person name="Lindahl B.D."/>
            <person name="Lindquist E.A."/>
            <person name="Lipzen A."/>
            <person name="Khouja H.R."/>
            <person name="Magnuson J."/>
            <person name="Murat C."/>
            <person name="Ohm R.A."/>
            <person name="Singer S.W."/>
            <person name="Spatafora J.W."/>
            <person name="Wang M."/>
            <person name="Veneault-Fourrey C."/>
            <person name="Henrissat B."/>
            <person name="Grigoriev I.V."/>
            <person name="Martin F.M."/>
            <person name="Perotto S."/>
        </authorList>
    </citation>
    <scope>NUCLEOTIDE SEQUENCE [LARGE SCALE GENOMIC DNA]</scope>
    <source>
        <strain evidence="2 3">ATCC 22711</strain>
    </source>
</reference>
<dbReference type="RefSeq" id="XP_024725224.1">
    <property type="nucleotide sequence ID" value="XM_024866148.1"/>
</dbReference>
<organism evidence="2 3">
    <name type="scientific">Amorphotheca resinae ATCC 22711</name>
    <dbReference type="NCBI Taxonomy" id="857342"/>
    <lineage>
        <taxon>Eukaryota</taxon>
        <taxon>Fungi</taxon>
        <taxon>Dikarya</taxon>
        <taxon>Ascomycota</taxon>
        <taxon>Pezizomycotina</taxon>
        <taxon>Leotiomycetes</taxon>
        <taxon>Helotiales</taxon>
        <taxon>Amorphothecaceae</taxon>
        <taxon>Amorphotheca</taxon>
    </lineage>
</organism>
<dbReference type="GeneID" id="36574229"/>
<evidence type="ECO:0000256" key="1">
    <source>
        <dbReference type="SAM" id="MobiDB-lite"/>
    </source>
</evidence>
<evidence type="ECO:0000313" key="3">
    <source>
        <dbReference type="Proteomes" id="UP000241818"/>
    </source>
</evidence>
<gene>
    <name evidence="2" type="ORF">M430DRAFT_32332</name>
</gene>
<accession>A0A2T3BE70</accession>
<dbReference type="EMBL" id="KZ679006">
    <property type="protein sequence ID" value="PSS27699.1"/>
    <property type="molecule type" value="Genomic_DNA"/>
</dbReference>
<sequence>MASRPSRKSQVTARSESDEDDALQSSYDRNEDDMLKTAQDMLSSSKRRRAAKRKNLEEEYTSHTKDVAARINSLFETRKYRVAKIQKAQWDRLDALNRKRSALESLILASMRSIEQHTINICSELSAMFEGRIEELQEGPVPQKS</sequence>
<feature type="compositionally biased region" description="Basic and acidic residues" evidence="1">
    <location>
        <begin position="54"/>
        <end position="63"/>
    </location>
</feature>
<dbReference type="InParanoid" id="A0A2T3BE70"/>